<dbReference type="InterPro" id="IPR050231">
    <property type="entry name" value="Iron_ascorbate_oxido_reductase"/>
</dbReference>
<keyword evidence="4" id="KW-1185">Reference proteome</keyword>
<gene>
    <name evidence="3" type="ORF">P691DRAFT_809948</name>
</gene>
<dbReference type="OrthoDB" id="406156at2759"/>
<keyword evidence="1" id="KW-0479">Metal-binding</keyword>
<dbReference type="Gene3D" id="2.60.120.330">
    <property type="entry name" value="B-lactam Antibiotic, Isopenicillin N Synthase, Chain"/>
    <property type="match status" value="1"/>
</dbReference>
<dbReference type="AlphaFoldDB" id="A0A9P6C3Z2"/>
<dbReference type="InterPro" id="IPR027443">
    <property type="entry name" value="IPNS-like_sf"/>
</dbReference>
<reference evidence="3" key="1">
    <citation type="submission" date="2020-11" db="EMBL/GenBank/DDBJ databases">
        <authorList>
            <consortium name="DOE Joint Genome Institute"/>
            <person name="Ahrendt S."/>
            <person name="Riley R."/>
            <person name="Andreopoulos W."/>
            <person name="Labutti K."/>
            <person name="Pangilinan J."/>
            <person name="Ruiz-Duenas F.J."/>
            <person name="Barrasa J.M."/>
            <person name="Sanchez-Garcia M."/>
            <person name="Camarero S."/>
            <person name="Miyauchi S."/>
            <person name="Serrano A."/>
            <person name="Linde D."/>
            <person name="Babiker R."/>
            <person name="Drula E."/>
            <person name="Ayuso-Fernandez I."/>
            <person name="Pacheco R."/>
            <person name="Padilla G."/>
            <person name="Ferreira P."/>
            <person name="Barriuso J."/>
            <person name="Kellner H."/>
            <person name="Castanera R."/>
            <person name="Alfaro M."/>
            <person name="Ramirez L."/>
            <person name="Pisabarro A.G."/>
            <person name="Kuo A."/>
            <person name="Tritt A."/>
            <person name="Lipzen A."/>
            <person name="He G."/>
            <person name="Yan M."/>
            <person name="Ng V."/>
            <person name="Cullen D."/>
            <person name="Martin F."/>
            <person name="Rosso M.-N."/>
            <person name="Henrissat B."/>
            <person name="Hibbett D."/>
            <person name="Martinez A.T."/>
            <person name="Grigoriev I.V."/>
        </authorList>
    </citation>
    <scope>NUCLEOTIDE SEQUENCE</scope>
    <source>
        <strain evidence="3">MF-IS2</strain>
    </source>
</reference>
<feature type="domain" description="Fe2OG dioxygenase" evidence="2">
    <location>
        <begin position="61"/>
        <end position="170"/>
    </location>
</feature>
<dbReference type="PRINTS" id="PR00682">
    <property type="entry name" value="IPNSYNTHASE"/>
</dbReference>
<evidence type="ECO:0000256" key="1">
    <source>
        <dbReference type="RuleBase" id="RU003682"/>
    </source>
</evidence>
<accession>A0A9P6C3Z2</accession>
<comment type="caution">
    <text evidence="3">The sequence shown here is derived from an EMBL/GenBank/DDBJ whole genome shotgun (WGS) entry which is preliminary data.</text>
</comment>
<dbReference type="Proteomes" id="UP000807342">
    <property type="component" value="Unassembled WGS sequence"/>
</dbReference>
<keyword evidence="1" id="KW-0408">Iron</keyword>
<dbReference type="SUPFAM" id="SSF51197">
    <property type="entry name" value="Clavaminate synthase-like"/>
    <property type="match status" value="1"/>
</dbReference>
<keyword evidence="1" id="KW-0560">Oxidoreductase</keyword>
<protein>
    <submittedName>
        <fullName evidence="3">Clavaminate synthase-like protein</fullName>
    </submittedName>
</protein>
<dbReference type="Pfam" id="PF03171">
    <property type="entry name" value="2OG-FeII_Oxy"/>
    <property type="match status" value="1"/>
</dbReference>
<organism evidence="3 4">
    <name type="scientific">Macrolepiota fuliginosa MF-IS2</name>
    <dbReference type="NCBI Taxonomy" id="1400762"/>
    <lineage>
        <taxon>Eukaryota</taxon>
        <taxon>Fungi</taxon>
        <taxon>Dikarya</taxon>
        <taxon>Basidiomycota</taxon>
        <taxon>Agaricomycotina</taxon>
        <taxon>Agaricomycetes</taxon>
        <taxon>Agaricomycetidae</taxon>
        <taxon>Agaricales</taxon>
        <taxon>Agaricineae</taxon>
        <taxon>Agaricaceae</taxon>
        <taxon>Macrolepiota</taxon>
    </lineage>
</organism>
<comment type="similarity">
    <text evidence="1">Belongs to the iron/ascorbate-dependent oxidoreductase family.</text>
</comment>
<evidence type="ECO:0000259" key="2">
    <source>
        <dbReference type="PROSITE" id="PS51471"/>
    </source>
</evidence>
<dbReference type="InterPro" id="IPR044861">
    <property type="entry name" value="IPNS-like_FE2OG_OXY"/>
</dbReference>
<evidence type="ECO:0000313" key="3">
    <source>
        <dbReference type="EMBL" id="KAF9450667.1"/>
    </source>
</evidence>
<proteinExistence type="inferred from homology"/>
<dbReference type="PROSITE" id="PS51471">
    <property type="entry name" value="FE2OG_OXY"/>
    <property type="match status" value="1"/>
</dbReference>
<dbReference type="InterPro" id="IPR005123">
    <property type="entry name" value="Oxoglu/Fe-dep_dioxygenase_dom"/>
</dbReference>
<dbReference type="GO" id="GO:0016491">
    <property type="term" value="F:oxidoreductase activity"/>
    <property type="evidence" value="ECO:0007669"/>
    <property type="project" value="UniProtKB-KW"/>
</dbReference>
<dbReference type="EMBL" id="MU151100">
    <property type="protein sequence ID" value="KAF9450667.1"/>
    <property type="molecule type" value="Genomic_DNA"/>
</dbReference>
<dbReference type="GO" id="GO:0046872">
    <property type="term" value="F:metal ion binding"/>
    <property type="evidence" value="ECO:0007669"/>
    <property type="project" value="UniProtKB-KW"/>
</dbReference>
<name>A0A9P6C3Z2_9AGAR</name>
<sequence>MNFREILTRDHPEPLRPFLPEIDAFAKHAHINIFDNLLRIIAMTLGLDEGHFVKLNDHSAEAETFLRFVKYFPRPEEDEQKSQNVWLKGHTDFVSLTLLFSQPVSALQIMTKDGKWKWVKHIDNAIVVNIGDAIEFFSGGYYQSTIHRVRQPPDDQRNHPRVGVIYFITPHDDVELEPVMESPLVQRADLGKLRFVGGEVPTMEKYRKSRVMNYGGLQALRPGLQEGVEVEDLGGVVVQHYN</sequence>
<dbReference type="PANTHER" id="PTHR47990">
    <property type="entry name" value="2-OXOGLUTARATE (2OG) AND FE(II)-DEPENDENT OXYGENASE SUPERFAMILY PROTEIN-RELATED"/>
    <property type="match status" value="1"/>
</dbReference>
<evidence type="ECO:0000313" key="4">
    <source>
        <dbReference type="Proteomes" id="UP000807342"/>
    </source>
</evidence>